<reference evidence="1 2" key="1">
    <citation type="submission" date="2011-02" db="EMBL/GenBank/DDBJ databases">
        <authorList>
            <person name="Nelson K.E."/>
            <person name="Sutton G."/>
            <person name="Torralba M."/>
            <person name="Durkin S."/>
            <person name="Harkins D."/>
            <person name="Montgomery R."/>
            <person name="Ziemer C."/>
            <person name="Klaassens E."/>
            <person name="Ocuiv P."/>
            <person name="Morrison M."/>
        </authorList>
    </citation>
    <scope>NUCLEOTIDE SEQUENCE [LARGE SCALE GENOMIC DNA]</scope>
    <source>
        <strain evidence="1 2">8</strain>
    </source>
</reference>
<dbReference type="eggNOG" id="COG0456">
    <property type="taxonomic scope" value="Bacteria"/>
</dbReference>
<dbReference type="InterPro" id="IPR016181">
    <property type="entry name" value="Acyl_CoA_acyltransferase"/>
</dbReference>
<evidence type="ECO:0008006" key="3">
    <source>
        <dbReference type="Google" id="ProtNLM"/>
    </source>
</evidence>
<organism evidence="1 2">
    <name type="scientific">Ruminococcus albus 8</name>
    <dbReference type="NCBI Taxonomy" id="246199"/>
    <lineage>
        <taxon>Bacteria</taxon>
        <taxon>Bacillati</taxon>
        <taxon>Bacillota</taxon>
        <taxon>Clostridia</taxon>
        <taxon>Eubacteriales</taxon>
        <taxon>Oscillospiraceae</taxon>
        <taxon>Ruminococcus</taxon>
    </lineage>
</organism>
<protein>
    <recommendedName>
        <fullName evidence="3">N-acetyltransferase domain-containing protein</fullName>
    </recommendedName>
</protein>
<dbReference type="Gene3D" id="3.40.630.30">
    <property type="match status" value="1"/>
</dbReference>
<dbReference type="EMBL" id="ADKM02000075">
    <property type="protein sequence ID" value="EGC03165.1"/>
    <property type="molecule type" value="Genomic_DNA"/>
</dbReference>
<gene>
    <name evidence="1" type="ORF">CUS_6775</name>
</gene>
<dbReference type="AlphaFoldDB" id="E9SBV9"/>
<accession>E9SBV9</accession>
<comment type="caution">
    <text evidence="1">The sequence shown here is derived from an EMBL/GenBank/DDBJ whole genome shotgun (WGS) entry which is preliminary data.</text>
</comment>
<evidence type="ECO:0000313" key="2">
    <source>
        <dbReference type="Proteomes" id="UP000004259"/>
    </source>
</evidence>
<name>E9SBV9_RUMAL</name>
<evidence type="ECO:0000313" key="1">
    <source>
        <dbReference type="EMBL" id="EGC03165.1"/>
    </source>
</evidence>
<dbReference type="STRING" id="246199.CUS_6775"/>
<proteinExistence type="predicted"/>
<dbReference type="SUPFAM" id="SSF55729">
    <property type="entry name" value="Acyl-CoA N-acyltransferases (Nat)"/>
    <property type="match status" value="1"/>
</dbReference>
<keyword evidence="2" id="KW-1185">Reference proteome</keyword>
<dbReference type="Proteomes" id="UP000004259">
    <property type="component" value="Unassembled WGS sequence"/>
</dbReference>
<sequence>MGTTVMEMLFDMYADADKWSLATIAQDKRNCHFYEKMGFVYTWESTVINERMTIIGYEKRCRRWNT</sequence>